<dbReference type="InterPro" id="IPR054502">
    <property type="entry name" value="bHLH-TF_ACT-like_plant"/>
</dbReference>
<evidence type="ECO:0000313" key="8">
    <source>
        <dbReference type="EMBL" id="CAI9107283.1"/>
    </source>
</evidence>
<evidence type="ECO:0000313" key="9">
    <source>
        <dbReference type="Proteomes" id="UP001161247"/>
    </source>
</evidence>
<gene>
    <name evidence="8" type="ORF">OLC1_LOCUS15636</name>
</gene>
<dbReference type="PANTHER" id="PTHR31945:SF63">
    <property type="entry name" value="TRANSCRIPTION FACTOR BHLH90"/>
    <property type="match status" value="1"/>
</dbReference>
<dbReference type="CDD" id="cd04873">
    <property type="entry name" value="ACT_UUR-ACR-like"/>
    <property type="match status" value="1"/>
</dbReference>
<evidence type="ECO:0000256" key="5">
    <source>
        <dbReference type="SAM" id="Coils"/>
    </source>
</evidence>
<sequence>MAASDWAVECLRPFVQSSMWDYCIVWQFGVDPSSFMQWRGCCCRGGNDEEFVNVKTESGSVDHSLNSRCRDEYAEHPIRTKACEKLCKLPSSLPLYSGIRGEVVLSNQPRWLVEDARGANSVEGLESQVLVPVEGGLVELCSTKKVPADHQIINFILALFGCVKQETMAGEPHYKQFLDEGFPNFPETMVKADSTSTLQLPVPVSNLGFYPSFEGSFACSNISKDCQLLTLGPGPASCQTSPEESSATYPRKLNSITRRNPRCPGVAGNEGPKSKKRKDEGNYKSKNLVTERKRRQKIKTGIFRLRSLVPNISKMDISATLGDAYDYIQELQMTEKMYKEELKILTEECNEYEAEQEVPKLNAKLNAAGDRPTCERDSCTDYEDQAKEGIAVSQLDASDFLVEIISRKRHGGFSRLMQALDSYGLQVIDANVTTLNGLVRSIFKVQQGNPSGESKGFFNGTSVSRCLRGNWRQEKQLRIEKTKQEPEQHFIPVLYPDIVHFPLWLL</sequence>
<feature type="compositionally biased region" description="Polar residues" evidence="6">
    <location>
        <begin position="237"/>
        <end position="258"/>
    </location>
</feature>
<dbReference type="InterPro" id="IPR036638">
    <property type="entry name" value="HLH_DNA-bd_sf"/>
</dbReference>
<dbReference type="SMART" id="SM00353">
    <property type="entry name" value="HLH"/>
    <property type="match status" value="1"/>
</dbReference>
<dbReference type="AlphaFoldDB" id="A0AAV1DI20"/>
<accession>A0AAV1DI20</accession>
<dbReference type="SUPFAM" id="SSF47459">
    <property type="entry name" value="HLH, helix-loop-helix DNA-binding domain"/>
    <property type="match status" value="1"/>
</dbReference>
<dbReference type="Pfam" id="PF00010">
    <property type="entry name" value="HLH"/>
    <property type="match status" value="1"/>
</dbReference>
<keyword evidence="5" id="KW-0175">Coiled coil</keyword>
<organism evidence="8 9">
    <name type="scientific">Oldenlandia corymbosa var. corymbosa</name>
    <dbReference type="NCBI Taxonomy" id="529605"/>
    <lineage>
        <taxon>Eukaryota</taxon>
        <taxon>Viridiplantae</taxon>
        <taxon>Streptophyta</taxon>
        <taxon>Embryophyta</taxon>
        <taxon>Tracheophyta</taxon>
        <taxon>Spermatophyta</taxon>
        <taxon>Magnoliopsida</taxon>
        <taxon>eudicotyledons</taxon>
        <taxon>Gunneridae</taxon>
        <taxon>Pentapetalae</taxon>
        <taxon>asterids</taxon>
        <taxon>lamiids</taxon>
        <taxon>Gentianales</taxon>
        <taxon>Rubiaceae</taxon>
        <taxon>Rubioideae</taxon>
        <taxon>Spermacoceae</taxon>
        <taxon>Hedyotis-Oldenlandia complex</taxon>
        <taxon>Oldenlandia</taxon>
    </lineage>
</organism>
<dbReference type="InterPro" id="IPR051358">
    <property type="entry name" value="TF_AMS/ICE1/BHLH6-like"/>
</dbReference>
<dbReference type="PANTHER" id="PTHR31945">
    <property type="entry name" value="TRANSCRIPTION FACTOR SCREAM2-RELATED"/>
    <property type="match status" value="1"/>
</dbReference>
<name>A0AAV1DI20_OLDCO</name>
<keyword evidence="3" id="KW-0804">Transcription</keyword>
<keyword evidence="4" id="KW-0539">Nucleus</keyword>
<dbReference type="Pfam" id="PF22754">
    <property type="entry name" value="bHLH-TF_ACT-like_plant"/>
    <property type="match status" value="1"/>
</dbReference>
<dbReference type="Pfam" id="PF14215">
    <property type="entry name" value="bHLH-MYC_N"/>
    <property type="match status" value="1"/>
</dbReference>
<feature type="coiled-coil region" evidence="5">
    <location>
        <begin position="328"/>
        <end position="355"/>
    </location>
</feature>
<evidence type="ECO:0000256" key="4">
    <source>
        <dbReference type="ARBA" id="ARBA00023242"/>
    </source>
</evidence>
<evidence type="ECO:0000256" key="2">
    <source>
        <dbReference type="ARBA" id="ARBA00023015"/>
    </source>
</evidence>
<evidence type="ECO:0000256" key="3">
    <source>
        <dbReference type="ARBA" id="ARBA00023163"/>
    </source>
</evidence>
<dbReference type="GO" id="GO:0043565">
    <property type="term" value="F:sequence-specific DNA binding"/>
    <property type="evidence" value="ECO:0007669"/>
    <property type="project" value="TreeGrafter"/>
</dbReference>
<proteinExistence type="predicted"/>
<dbReference type="Gene3D" id="4.10.280.10">
    <property type="entry name" value="Helix-loop-helix DNA-binding domain"/>
    <property type="match status" value="1"/>
</dbReference>
<dbReference type="Proteomes" id="UP001161247">
    <property type="component" value="Chromosome 5"/>
</dbReference>
<dbReference type="InterPro" id="IPR011598">
    <property type="entry name" value="bHLH_dom"/>
</dbReference>
<dbReference type="PROSITE" id="PS50888">
    <property type="entry name" value="BHLH"/>
    <property type="match status" value="1"/>
</dbReference>
<dbReference type="EMBL" id="OX459122">
    <property type="protein sequence ID" value="CAI9107283.1"/>
    <property type="molecule type" value="Genomic_DNA"/>
</dbReference>
<protein>
    <submittedName>
        <fullName evidence="8">OLC1v1006603C2</fullName>
    </submittedName>
</protein>
<evidence type="ECO:0000256" key="6">
    <source>
        <dbReference type="SAM" id="MobiDB-lite"/>
    </source>
</evidence>
<reference evidence="8" key="1">
    <citation type="submission" date="2023-03" db="EMBL/GenBank/DDBJ databases">
        <authorList>
            <person name="Julca I."/>
        </authorList>
    </citation>
    <scope>NUCLEOTIDE SEQUENCE</scope>
</reference>
<feature type="domain" description="BHLH" evidence="7">
    <location>
        <begin position="282"/>
        <end position="331"/>
    </location>
</feature>
<dbReference type="GO" id="GO:0005634">
    <property type="term" value="C:nucleus"/>
    <property type="evidence" value="ECO:0007669"/>
    <property type="project" value="UniProtKB-SubCell"/>
</dbReference>
<dbReference type="GO" id="GO:0046983">
    <property type="term" value="F:protein dimerization activity"/>
    <property type="evidence" value="ECO:0007669"/>
    <property type="project" value="InterPro"/>
</dbReference>
<evidence type="ECO:0000256" key="1">
    <source>
        <dbReference type="ARBA" id="ARBA00004123"/>
    </source>
</evidence>
<feature type="region of interest" description="Disordered" evidence="6">
    <location>
        <begin position="237"/>
        <end position="286"/>
    </location>
</feature>
<dbReference type="GO" id="GO:0003700">
    <property type="term" value="F:DNA-binding transcription factor activity"/>
    <property type="evidence" value="ECO:0007669"/>
    <property type="project" value="TreeGrafter"/>
</dbReference>
<dbReference type="InterPro" id="IPR025610">
    <property type="entry name" value="MYC/MYB_N"/>
</dbReference>
<evidence type="ECO:0000259" key="7">
    <source>
        <dbReference type="PROSITE" id="PS50888"/>
    </source>
</evidence>
<comment type="subcellular location">
    <subcellularLocation>
        <location evidence="1">Nucleus</location>
    </subcellularLocation>
</comment>
<keyword evidence="2" id="KW-0805">Transcription regulation</keyword>
<keyword evidence="9" id="KW-1185">Reference proteome</keyword>